<evidence type="ECO:0000313" key="2">
    <source>
        <dbReference type="Proteomes" id="UP000178485"/>
    </source>
</evidence>
<dbReference type="SUPFAM" id="SSF53756">
    <property type="entry name" value="UDP-Glycosyltransferase/glycogen phosphorylase"/>
    <property type="match status" value="1"/>
</dbReference>
<dbReference type="Proteomes" id="UP000178485">
    <property type="component" value="Chromosome i"/>
</dbReference>
<evidence type="ECO:0000313" key="1">
    <source>
        <dbReference type="EMBL" id="SCM59553.1"/>
    </source>
</evidence>
<protein>
    <submittedName>
        <fullName evidence="1">Glycosyl transferases group 1 family protein</fullName>
    </submittedName>
</protein>
<keyword evidence="1" id="KW-0808">Transferase</keyword>
<dbReference type="STRING" id="1642646.ING2E5A_2758"/>
<name>A0A1G4GAH7_9BACT</name>
<accession>A0A1G4GAH7</accession>
<dbReference type="EMBL" id="LT608328">
    <property type="protein sequence ID" value="SCM59553.1"/>
    <property type="molecule type" value="Genomic_DNA"/>
</dbReference>
<sequence>MSINAIYLSFSGDSEFSGISKKKMAQVKGLKECGCNVVNCYYSVNPRNGHRKWMVDDEVLIDLGTGAWAKVRKRIDYRPLLAYILENRVSFVYMRSDHNANPFLIHFVKQLKKKKVAVVMEIPTYPYDQEYITFESKCRLFIDRLFRGKLAKQLRAIVTFSNESTIFGQRTIRISNGIDFSSLKLKEKNPTKGELHLLGVAEIHYWHGFDRVVTGLRDYYRSNQHNCNVYFHIVGEFSGERERNEILPLVKENRLERYVILHGSLFGENLDMLFDRADMGIGSLGRHRSYITYIKTLKNREYAARGIPFIYAEVDSDFEDMPYIMKVPADESPVNIKEIIDFYHRQKGTPEEIRDSVKHLSWKNQMQVVLDSI</sequence>
<keyword evidence="2" id="KW-1185">Reference proteome</keyword>
<organism evidence="1 2">
    <name type="scientific">Petrimonas mucosa</name>
    <dbReference type="NCBI Taxonomy" id="1642646"/>
    <lineage>
        <taxon>Bacteria</taxon>
        <taxon>Pseudomonadati</taxon>
        <taxon>Bacteroidota</taxon>
        <taxon>Bacteroidia</taxon>
        <taxon>Bacteroidales</taxon>
        <taxon>Dysgonomonadaceae</taxon>
        <taxon>Petrimonas</taxon>
    </lineage>
</organism>
<dbReference type="GO" id="GO:0016740">
    <property type="term" value="F:transferase activity"/>
    <property type="evidence" value="ECO:0007669"/>
    <property type="project" value="UniProtKB-KW"/>
</dbReference>
<dbReference type="Gene3D" id="3.40.50.2000">
    <property type="entry name" value="Glycogen Phosphorylase B"/>
    <property type="match status" value="2"/>
</dbReference>
<proteinExistence type="predicted"/>
<gene>
    <name evidence="1" type="ORF">ING2E5A_2758</name>
</gene>
<dbReference type="AlphaFoldDB" id="A0A1G4GAH7"/>
<reference evidence="1 2" key="1">
    <citation type="submission" date="2016-08" db="EMBL/GenBank/DDBJ databases">
        <authorList>
            <person name="Seilhamer J.J."/>
        </authorList>
    </citation>
    <scope>NUCLEOTIDE SEQUENCE [LARGE SCALE GENOMIC DNA]</scope>
    <source>
        <strain evidence="1">ING2-E5A</strain>
    </source>
</reference>
<dbReference type="KEGG" id="pmuc:ING2E5A_2758"/>